<evidence type="ECO:0000313" key="3">
    <source>
        <dbReference type="Proteomes" id="UP001151699"/>
    </source>
</evidence>
<evidence type="ECO:0000313" key="2">
    <source>
        <dbReference type="EMBL" id="KAJ6646344.1"/>
    </source>
</evidence>
<dbReference type="OrthoDB" id="10424900at2759"/>
<reference evidence="2" key="1">
    <citation type="submission" date="2022-07" db="EMBL/GenBank/DDBJ databases">
        <authorList>
            <person name="Trinca V."/>
            <person name="Uliana J.V.C."/>
            <person name="Torres T.T."/>
            <person name="Ward R.J."/>
            <person name="Monesi N."/>
        </authorList>
    </citation>
    <scope>NUCLEOTIDE SEQUENCE</scope>
    <source>
        <strain evidence="2">HSMRA1968</strain>
        <tissue evidence="2">Whole embryos</tissue>
    </source>
</reference>
<dbReference type="AlphaFoldDB" id="A0A9Q0S5X3"/>
<accession>A0A9Q0S5X3</accession>
<name>A0A9Q0S5X3_9DIPT</name>
<keyword evidence="3" id="KW-1185">Reference proteome</keyword>
<proteinExistence type="predicted"/>
<dbReference type="Proteomes" id="UP001151699">
    <property type="component" value="Chromosome A"/>
</dbReference>
<feature type="chain" id="PRO_5040310343" evidence="1">
    <location>
        <begin position="34"/>
        <end position="210"/>
    </location>
</feature>
<evidence type="ECO:0000256" key="1">
    <source>
        <dbReference type="SAM" id="SignalP"/>
    </source>
</evidence>
<protein>
    <submittedName>
        <fullName evidence="2">Uncharacterized protein</fullName>
    </submittedName>
</protein>
<gene>
    <name evidence="2" type="ORF">Bhyg_01555</name>
</gene>
<keyword evidence="1" id="KW-0732">Signal</keyword>
<dbReference type="EMBL" id="WJQU01000001">
    <property type="protein sequence ID" value="KAJ6646344.1"/>
    <property type="molecule type" value="Genomic_DNA"/>
</dbReference>
<feature type="signal peptide" evidence="1">
    <location>
        <begin position="1"/>
        <end position="33"/>
    </location>
</feature>
<organism evidence="2 3">
    <name type="scientific">Pseudolycoriella hygida</name>
    <dbReference type="NCBI Taxonomy" id="35572"/>
    <lineage>
        <taxon>Eukaryota</taxon>
        <taxon>Metazoa</taxon>
        <taxon>Ecdysozoa</taxon>
        <taxon>Arthropoda</taxon>
        <taxon>Hexapoda</taxon>
        <taxon>Insecta</taxon>
        <taxon>Pterygota</taxon>
        <taxon>Neoptera</taxon>
        <taxon>Endopterygota</taxon>
        <taxon>Diptera</taxon>
        <taxon>Nematocera</taxon>
        <taxon>Sciaroidea</taxon>
        <taxon>Sciaridae</taxon>
        <taxon>Pseudolycoriella</taxon>
    </lineage>
</organism>
<sequence length="210" mass="22927">MTDLKNIGPTPTTYCLKMLRVFVVIVCITVVCCQNCPQFVKYSNNVGIMSNLKGTYYSTYTSTNPVYNCQYVTYTVDENGILTGTTGWPGCCMSLSDFDSTSDPLQVHYKIGLKSGTCSVKSGISDITSKFITAIGSGDNLCLMYTSCRDVQVGIYVICRQKLVPQSLLGEILILLKNLIDPVVLLLYGIPDLKAVSQTNCVFPANNCPS</sequence>
<comment type="caution">
    <text evidence="2">The sequence shown here is derived from an EMBL/GenBank/DDBJ whole genome shotgun (WGS) entry which is preliminary data.</text>
</comment>